<evidence type="ECO:0000313" key="5">
    <source>
        <dbReference type="EMBL" id="NYS93707.1"/>
    </source>
</evidence>
<dbReference type="PANTHER" id="PTHR43201:SF5">
    <property type="entry name" value="MEDIUM-CHAIN ACYL-COA LIGASE ACSF2, MITOCHONDRIAL"/>
    <property type="match status" value="1"/>
</dbReference>
<dbReference type="InterPro" id="IPR045851">
    <property type="entry name" value="AMP-bd_C_sf"/>
</dbReference>
<dbReference type="EMBL" id="JACBYE010000018">
    <property type="protein sequence ID" value="NYS93707.1"/>
    <property type="molecule type" value="Genomic_DNA"/>
</dbReference>
<dbReference type="Gene3D" id="3.40.50.12780">
    <property type="entry name" value="N-terminal domain of ligase-like"/>
    <property type="match status" value="1"/>
</dbReference>
<evidence type="ECO:0000259" key="3">
    <source>
        <dbReference type="Pfam" id="PF00501"/>
    </source>
</evidence>
<evidence type="ECO:0000256" key="1">
    <source>
        <dbReference type="ARBA" id="ARBA00006432"/>
    </source>
</evidence>
<dbReference type="GO" id="GO:0006631">
    <property type="term" value="P:fatty acid metabolic process"/>
    <property type="evidence" value="ECO:0007669"/>
    <property type="project" value="TreeGrafter"/>
</dbReference>
<comment type="caution">
    <text evidence="5">The sequence shown here is derived from an EMBL/GenBank/DDBJ whole genome shotgun (WGS) entry which is preliminary data.</text>
</comment>
<comment type="similarity">
    <text evidence="1">Belongs to the ATP-dependent AMP-binding enzyme family.</text>
</comment>
<dbReference type="GO" id="GO:0031956">
    <property type="term" value="F:medium-chain fatty acid-CoA ligase activity"/>
    <property type="evidence" value="ECO:0007669"/>
    <property type="project" value="TreeGrafter"/>
</dbReference>
<feature type="domain" description="AMP-binding enzyme C-terminal" evidence="4">
    <location>
        <begin position="304"/>
        <end position="383"/>
    </location>
</feature>
<dbReference type="Gene3D" id="3.30.300.30">
    <property type="match status" value="1"/>
</dbReference>
<proteinExistence type="inferred from homology"/>
<keyword evidence="6" id="KW-1185">Reference proteome</keyword>
<sequence>MKDPAETSPSATHLAADDARRRVEAAFAAAPGEASACVVVPTSGSTGEPRRVQVSGTALRASGTATATRLGGHGSWLLALPTTHVAGLQVVARSVLAGTVPVVLDLAPTFRGAAFAAAADQVDGTRRYTSLVPTQVHRLLSEARDGDAAGLEALASFDAVLLGGAATPAPVLDELRAEGVRVVTTYGMSETAGGCVYDGRPLDGVTVRTVDGRVQISGPVLADGYLDDPEATAAAFVTDALTAPAPDPAAEARPRARSHAEAGPARWFRTSDLGELAPDGTLTVLGRADDVIISGGVNVAPAAVEAVLVGLPEVGEVCVVGLPDPEWGEVVVAVVTPALGGTDVSQDTLLAEARSHVTDILGAPAAPRHVVVTDALALRGPGKVDRRAVALLAARRLGRPTSTSDR</sequence>
<name>A0A853ET95_9MICO</name>
<dbReference type="SUPFAM" id="SSF56801">
    <property type="entry name" value="Acetyl-CoA synthetase-like"/>
    <property type="match status" value="1"/>
</dbReference>
<dbReference type="Proteomes" id="UP000561011">
    <property type="component" value="Unassembled WGS sequence"/>
</dbReference>
<keyword evidence="2" id="KW-0436">Ligase</keyword>
<feature type="domain" description="AMP-dependent synthetase/ligase" evidence="3">
    <location>
        <begin position="27"/>
        <end position="203"/>
    </location>
</feature>
<protein>
    <submittedName>
        <fullName evidence="5">AMP-binding protein</fullName>
    </submittedName>
</protein>
<accession>A0A853ET95</accession>
<organism evidence="5 6">
    <name type="scientific">Sanguibacter inulinus</name>
    <dbReference type="NCBI Taxonomy" id="60922"/>
    <lineage>
        <taxon>Bacteria</taxon>
        <taxon>Bacillati</taxon>
        <taxon>Actinomycetota</taxon>
        <taxon>Actinomycetes</taxon>
        <taxon>Micrococcales</taxon>
        <taxon>Sanguibacteraceae</taxon>
        <taxon>Sanguibacter</taxon>
    </lineage>
</organism>
<dbReference type="Pfam" id="PF00501">
    <property type="entry name" value="AMP-binding"/>
    <property type="match status" value="1"/>
</dbReference>
<dbReference type="InterPro" id="IPR042099">
    <property type="entry name" value="ANL_N_sf"/>
</dbReference>
<dbReference type="InterPro" id="IPR025110">
    <property type="entry name" value="AMP-bd_C"/>
</dbReference>
<evidence type="ECO:0000256" key="2">
    <source>
        <dbReference type="ARBA" id="ARBA00022598"/>
    </source>
</evidence>
<evidence type="ECO:0000313" key="6">
    <source>
        <dbReference type="Proteomes" id="UP000561011"/>
    </source>
</evidence>
<dbReference type="AlphaFoldDB" id="A0A853ET95"/>
<dbReference type="InterPro" id="IPR000873">
    <property type="entry name" value="AMP-dep_synth/lig_dom"/>
</dbReference>
<reference evidence="5 6" key="1">
    <citation type="submission" date="2020-07" db="EMBL/GenBank/DDBJ databases">
        <title>MOT database genomes.</title>
        <authorList>
            <person name="Joseph S."/>
            <person name="Aduse-Opoku J."/>
            <person name="Hashim A."/>
            <person name="Wade W."/>
            <person name="Curtis M."/>
        </authorList>
    </citation>
    <scope>NUCLEOTIDE SEQUENCE [LARGE SCALE GENOMIC DNA]</scope>
    <source>
        <strain evidence="5 6">DSM 100099</strain>
    </source>
</reference>
<gene>
    <name evidence="5" type="ORF">HZZ10_09265</name>
</gene>
<dbReference type="RefSeq" id="WP_179913283.1">
    <property type="nucleotide sequence ID" value="NZ_JACBYE010000018.1"/>
</dbReference>
<dbReference type="PANTHER" id="PTHR43201">
    <property type="entry name" value="ACYL-COA SYNTHETASE"/>
    <property type="match status" value="1"/>
</dbReference>
<evidence type="ECO:0000259" key="4">
    <source>
        <dbReference type="Pfam" id="PF13193"/>
    </source>
</evidence>
<dbReference type="Pfam" id="PF13193">
    <property type="entry name" value="AMP-binding_C"/>
    <property type="match status" value="1"/>
</dbReference>